<keyword evidence="1" id="KW-0472">Membrane</keyword>
<feature type="transmembrane region" description="Helical" evidence="1">
    <location>
        <begin position="117"/>
        <end position="133"/>
    </location>
</feature>
<keyword evidence="3" id="KW-1185">Reference proteome</keyword>
<organism evidence="2 3">
    <name type="scientific">Candidatus Magnetobacterium bavaricum</name>
    <dbReference type="NCBI Taxonomy" id="29290"/>
    <lineage>
        <taxon>Bacteria</taxon>
        <taxon>Pseudomonadati</taxon>
        <taxon>Nitrospirota</taxon>
        <taxon>Thermodesulfovibrionia</taxon>
        <taxon>Thermodesulfovibrionales</taxon>
        <taxon>Candidatus Magnetobacteriaceae</taxon>
        <taxon>Candidatus Magnetobacterium</taxon>
    </lineage>
</organism>
<dbReference type="AlphaFoldDB" id="A0A0F3GM97"/>
<keyword evidence="1" id="KW-1133">Transmembrane helix</keyword>
<protein>
    <submittedName>
        <fullName evidence="2">Membrane protein</fullName>
    </submittedName>
</protein>
<gene>
    <name evidence="2" type="ORF">MBAV_004702</name>
</gene>
<accession>A0A0F3GM97</accession>
<evidence type="ECO:0000313" key="3">
    <source>
        <dbReference type="Proteomes" id="UP000033423"/>
    </source>
</evidence>
<sequence length="208" mass="24896">MKFVYTMFLNYLNNEQDEYGFRQEESIYLTMNKYNLNVFMDSYKKYIENKNVYFSPIVMLTLSEYVNSFPQNSPFITVQHSADKSDPSKKDGIILRKSWGLSLSKKFKKLHEKYFENFYWVVAYIGVTLFALYKSILKKFKDKDWFIVLIICNIPLLSAVIISMVGMAFRRYSYTTEICYYISAAFILQSLWRNRNVIKFKTSEVERY</sequence>
<comment type="caution">
    <text evidence="2">The sequence shown here is derived from an EMBL/GenBank/DDBJ whole genome shotgun (WGS) entry which is preliminary data.</text>
</comment>
<evidence type="ECO:0000313" key="2">
    <source>
        <dbReference type="EMBL" id="KJU83104.1"/>
    </source>
</evidence>
<feature type="transmembrane region" description="Helical" evidence="1">
    <location>
        <begin position="145"/>
        <end position="166"/>
    </location>
</feature>
<reference evidence="2 3" key="1">
    <citation type="submission" date="2015-02" db="EMBL/GenBank/DDBJ databases">
        <title>Single-cell genomics of uncultivated deep-branching MTB reveals a conserved set of magnetosome genes.</title>
        <authorList>
            <person name="Kolinko S."/>
            <person name="Richter M."/>
            <person name="Glockner F.O."/>
            <person name="Brachmann A."/>
            <person name="Schuler D."/>
        </authorList>
    </citation>
    <scope>NUCLEOTIDE SEQUENCE [LARGE SCALE GENOMIC DNA]</scope>
    <source>
        <strain evidence="2">TM-1</strain>
    </source>
</reference>
<evidence type="ECO:0000256" key="1">
    <source>
        <dbReference type="SAM" id="Phobius"/>
    </source>
</evidence>
<dbReference type="Proteomes" id="UP000033423">
    <property type="component" value="Unassembled WGS sequence"/>
</dbReference>
<dbReference type="EMBL" id="LACI01002040">
    <property type="protein sequence ID" value="KJU83104.1"/>
    <property type="molecule type" value="Genomic_DNA"/>
</dbReference>
<keyword evidence="1" id="KW-0812">Transmembrane</keyword>
<proteinExistence type="predicted"/>
<name>A0A0F3GM97_9BACT</name>